<feature type="chain" id="PRO_5015157160" description="dTDP-4-dehydrorhamnose reductase" evidence="7">
    <location>
        <begin position="23"/>
        <end position="289"/>
    </location>
</feature>
<comment type="catalytic activity">
    <reaction evidence="5 6">
        <text>dTDP-beta-L-rhamnose + NADP(+) = dTDP-4-dehydro-beta-L-rhamnose + NADPH + H(+)</text>
        <dbReference type="Rhea" id="RHEA:21796"/>
        <dbReference type="ChEBI" id="CHEBI:15378"/>
        <dbReference type="ChEBI" id="CHEBI:57510"/>
        <dbReference type="ChEBI" id="CHEBI:57783"/>
        <dbReference type="ChEBI" id="CHEBI:58349"/>
        <dbReference type="ChEBI" id="CHEBI:62830"/>
        <dbReference type="EC" id="1.1.1.133"/>
    </reaction>
</comment>
<comment type="pathway">
    <text evidence="1 6">Carbohydrate biosynthesis; dTDP-L-rhamnose biosynthesis.</text>
</comment>
<dbReference type="GO" id="GO:0009243">
    <property type="term" value="P:O antigen biosynthetic process"/>
    <property type="evidence" value="ECO:0007669"/>
    <property type="project" value="UniProtKB-UniPathway"/>
</dbReference>
<name>A0A2P4ERS1_9GAMM</name>
<proteinExistence type="inferred from homology"/>
<dbReference type="AlphaFoldDB" id="A0A2P4ERS1"/>
<comment type="function">
    <text evidence="6">Catalyzes the reduction of dTDP-6-deoxy-L-lyxo-4-hexulose to yield dTDP-L-rhamnose.</text>
</comment>
<evidence type="ECO:0000256" key="3">
    <source>
        <dbReference type="ARBA" id="ARBA00012929"/>
    </source>
</evidence>
<evidence type="ECO:0000256" key="4">
    <source>
        <dbReference type="ARBA" id="ARBA00017099"/>
    </source>
</evidence>
<evidence type="ECO:0000256" key="5">
    <source>
        <dbReference type="ARBA" id="ARBA00048200"/>
    </source>
</evidence>
<evidence type="ECO:0000313" key="10">
    <source>
        <dbReference type="Proteomes" id="UP000243451"/>
    </source>
</evidence>
<evidence type="ECO:0000256" key="7">
    <source>
        <dbReference type="SAM" id="SignalP"/>
    </source>
</evidence>
<dbReference type="SUPFAM" id="SSF51735">
    <property type="entry name" value="NAD(P)-binding Rossmann-fold domains"/>
    <property type="match status" value="1"/>
</dbReference>
<comment type="caution">
    <text evidence="9">The sequence shown here is derived from an EMBL/GenBank/DDBJ whole genome shotgun (WGS) entry which is preliminary data.</text>
</comment>
<dbReference type="EC" id="1.1.1.133" evidence="3 6"/>
<dbReference type="EMBL" id="PPSK01000019">
    <property type="protein sequence ID" value="POB01486.1"/>
    <property type="molecule type" value="Genomic_DNA"/>
</dbReference>
<dbReference type="PANTHER" id="PTHR10491">
    <property type="entry name" value="DTDP-4-DEHYDRORHAMNOSE REDUCTASE"/>
    <property type="match status" value="1"/>
</dbReference>
<comment type="similarity">
    <text evidence="2 6">Belongs to the dTDP-4-dehydrorhamnose reductase family.</text>
</comment>
<reference evidence="9 10" key="1">
    <citation type="submission" date="2018-01" db="EMBL/GenBank/DDBJ databases">
        <title>Draft genome of the type strain Pseudomonas oceani DSM 100277 isolated from the deep water in Okinawa trough, northwestern Pacific Ocean.</title>
        <authorList>
            <person name="Gomila M."/>
            <person name="Mulet M."/>
            <person name="Garcia-Valdes E."/>
            <person name="Lalucat J."/>
        </authorList>
    </citation>
    <scope>NUCLEOTIDE SEQUENCE [LARGE SCALE GENOMIC DNA]</scope>
    <source>
        <strain evidence="9 10">DSM 100277</strain>
    </source>
</reference>
<dbReference type="OrthoDB" id="9803892at2"/>
<keyword evidence="6" id="KW-0521">NADP</keyword>
<dbReference type="UniPathway" id="UPA00124"/>
<dbReference type="InterPro" id="IPR005913">
    <property type="entry name" value="dTDP_dehydrorham_reduct"/>
</dbReference>
<evidence type="ECO:0000256" key="6">
    <source>
        <dbReference type="RuleBase" id="RU364082"/>
    </source>
</evidence>
<organism evidence="9 10">
    <name type="scientific">Halopseudomonas oceani</name>
    <dbReference type="NCBI Taxonomy" id="1708783"/>
    <lineage>
        <taxon>Bacteria</taxon>
        <taxon>Pseudomonadati</taxon>
        <taxon>Pseudomonadota</taxon>
        <taxon>Gammaproteobacteria</taxon>
        <taxon>Pseudomonadales</taxon>
        <taxon>Pseudomonadaceae</taxon>
        <taxon>Halopseudomonas</taxon>
    </lineage>
</organism>
<protein>
    <recommendedName>
        <fullName evidence="4 6">dTDP-4-dehydrorhamnose reductase</fullName>
        <ecNumber evidence="3 6">1.1.1.133</ecNumber>
    </recommendedName>
</protein>
<dbReference type="Proteomes" id="UP000243451">
    <property type="component" value="Unassembled WGS sequence"/>
</dbReference>
<evidence type="ECO:0000256" key="2">
    <source>
        <dbReference type="ARBA" id="ARBA00010944"/>
    </source>
</evidence>
<sequence>MRMRVLLLGKSSLLGRALNVQAAAEDIEFLTLDDEPAQWQPEEIAGWLEYLSPDAVVDLSFYHQQFQVLAPAAEALAQHTRFAEQLIAECRQRDLLLCMLSNTRVFDGSKGQPYTEKDPLQPIGLHGEQQAALDTLLEQRCRRHLLLRFSWVLDASEGGMLQRLVSQLCSEQTVVLAEEWRGNPTTVADAARVVLSALKQLDCNAELYGCYHYASGEMASWISFARTLAQELVSCGQIEREPGIEPVAFETQPAAALEPRNAVLSGRRLLYTFGIKPRTWRIGLPELLN</sequence>
<dbReference type="Pfam" id="PF04321">
    <property type="entry name" value="RmlD_sub_bind"/>
    <property type="match status" value="1"/>
</dbReference>
<dbReference type="GO" id="GO:0019305">
    <property type="term" value="P:dTDP-rhamnose biosynthetic process"/>
    <property type="evidence" value="ECO:0007669"/>
    <property type="project" value="UniProtKB-UniPathway"/>
</dbReference>
<feature type="signal peptide" evidence="7">
    <location>
        <begin position="1"/>
        <end position="22"/>
    </location>
</feature>
<dbReference type="InterPro" id="IPR029903">
    <property type="entry name" value="RmlD-like-bd"/>
</dbReference>
<dbReference type="GO" id="GO:0005829">
    <property type="term" value="C:cytosol"/>
    <property type="evidence" value="ECO:0007669"/>
    <property type="project" value="TreeGrafter"/>
</dbReference>
<keyword evidence="6" id="KW-0560">Oxidoreductase</keyword>
<dbReference type="PANTHER" id="PTHR10491:SF4">
    <property type="entry name" value="METHIONINE ADENOSYLTRANSFERASE 2 SUBUNIT BETA"/>
    <property type="match status" value="1"/>
</dbReference>
<evidence type="ECO:0000259" key="8">
    <source>
        <dbReference type="Pfam" id="PF04321"/>
    </source>
</evidence>
<dbReference type="Gene3D" id="3.40.50.720">
    <property type="entry name" value="NAD(P)-binding Rossmann-like Domain"/>
    <property type="match status" value="1"/>
</dbReference>
<keyword evidence="7" id="KW-0732">Signal</keyword>
<keyword evidence="10" id="KW-1185">Reference proteome</keyword>
<evidence type="ECO:0000313" key="9">
    <source>
        <dbReference type="EMBL" id="POB01486.1"/>
    </source>
</evidence>
<dbReference type="InterPro" id="IPR036291">
    <property type="entry name" value="NAD(P)-bd_dom_sf"/>
</dbReference>
<gene>
    <name evidence="9" type="ORF">C1949_15980</name>
</gene>
<evidence type="ECO:0000256" key="1">
    <source>
        <dbReference type="ARBA" id="ARBA00004781"/>
    </source>
</evidence>
<dbReference type="Gene3D" id="3.90.25.10">
    <property type="entry name" value="UDP-galactose 4-epimerase, domain 1"/>
    <property type="match status" value="1"/>
</dbReference>
<comment type="cofactor">
    <cofactor evidence="6">
        <name>Mg(2+)</name>
        <dbReference type="ChEBI" id="CHEBI:18420"/>
    </cofactor>
    <text evidence="6">Binds 1 Mg(2+) ion per monomer.</text>
</comment>
<dbReference type="RefSeq" id="WP_104739459.1">
    <property type="nucleotide sequence ID" value="NZ_BMHR01000017.1"/>
</dbReference>
<accession>A0A2P4ERS1</accession>
<dbReference type="GO" id="GO:0008831">
    <property type="term" value="F:dTDP-4-dehydrorhamnose reductase activity"/>
    <property type="evidence" value="ECO:0007669"/>
    <property type="project" value="UniProtKB-EC"/>
</dbReference>
<dbReference type="UniPathway" id="UPA00281"/>
<feature type="domain" description="RmlD-like substrate binding" evidence="8">
    <location>
        <begin position="3"/>
        <end position="288"/>
    </location>
</feature>